<protein>
    <recommendedName>
        <fullName evidence="2">Heme haloperoxidase family profile domain-containing protein</fullName>
    </recommendedName>
</protein>
<dbReference type="Gene3D" id="1.10.489.10">
    <property type="entry name" value="Chloroperoxidase-like"/>
    <property type="match status" value="1"/>
</dbReference>
<comment type="caution">
    <text evidence="3">The sequence shown here is derived from an EMBL/GenBank/DDBJ whole genome shotgun (WGS) entry which is preliminary data.</text>
</comment>
<feature type="domain" description="Heme haloperoxidase family profile" evidence="2">
    <location>
        <begin position="91"/>
        <end position="176"/>
    </location>
</feature>
<keyword evidence="4" id="KW-1185">Reference proteome</keyword>
<gene>
    <name evidence="3" type="ORF">PSHT_06827</name>
</gene>
<dbReference type="Pfam" id="PF01328">
    <property type="entry name" value="Peroxidase_2"/>
    <property type="match status" value="1"/>
</dbReference>
<feature type="region of interest" description="Disordered" evidence="1">
    <location>
        <begin position="194"/>
        <end position="214"/>
    </location>
</feature>
<dbReference type="VEuPathDB" id="FungiDB:PSTT_14851"/>
<accession>A0A2S4W361</accession>
<proteinExistence type="predicted"/>
<dbReference type="InterPro" id="IPR000028">
    <property type="entry name" value="Chloroperoxidase"/>
</dbReference>
<dbReference type="VEuPathDB" id="FungiDB:PSHT_06827"/>
<evidence type="ECO:0000313" key="3">
    <source>
        <dbReference type="EMBL" id="POW16222.1"/>
    </source>
</evidence>
<name>A0A2S4W361_9BASI</name>
<evidence type="ECO:0000256" key="1">
    <source>
        <dbReference type="SAM" id="MobiDB-lite"/>
    </source>
</evidence>
<sequence>MPSDCNNDKSLLSVILVFDILLKLNLFMQPSTVKKTYNENCGILTIHSLCGRFQTKNPDPQINDCYGGMLQPELDLCELSLRSLEIFDYGKIFGFSIEELGTHGKIEHDASMTRFDGINNETLEGDALNPSLEMIDELSKSLDSTTDSKNGIVTLQDFAREKVLLESLIKNTNSNRRLKSTLYVESIDPDRPRERNEIHNVLPPQGFRKRTSLS</sequence>
<evidence type="ECO:0000313" key="4">
    <source>
        <dbReference type="Proteomes" id="UP000238274"/>
    </source>
</evidence>
<dbReference type="AlphaFoldDB" id="A0A2S4W361"/>
<dbReference type="GO" id="GO:0004601">
    <property type="term" value="F:peroxidase activity"/>
    <property type="evidence" value="ECO:0007669"/>
    <property type="project" value="InterPro"/>
</dbReference>
<dbReference type="InterPro" id="IPR036851">
    <property type="entry name" value="Chloroperoxidase-like_sf"/>
</dbReference>
<evidence type="ECO:0000259" key="2">
    <source>
        <dbReference type="Pfam" id="PF01328"/>
    </source>
</evidence>
<reference evidence="4" key="3">
    <citation type="journal article" date="2018" name="Mol. Plant Microbe Interact.">
        <title>Genome sequence resources for the wheat stripe rust pathogen (Puccinia striiformis f. sp. tritici) and the barley stripe rust pathogen (Puccinia striiformis f. sp. hordei).</title>
        <authorList>
            <person name="Xia C."/>
            <person name="Wang M."/>
            <person name="Yin C."/>
            <person name="Cornejo O.E."/>
            <person name="Hulbert S.H."/>
            <person name="Chen X."/>
        </authorList>
    </citation>
    <scope>NUCLEOTIDE SEQUENCE [LARGE SCALE GENOMIC DNA]</scope>
    <source>
        <strain evidence="4">93TX-2</strain>
    </source>
</reference>
<dbReference type="Proteomes" id="UP000238274">
    <property type="component" value="Unassembled WGS sequence"/>
</dbReference>
<organism evidence="3 4">
    <name type="scientific">Puccinia striiformis</name>
    <dbReference type="NCBI Taxonomy" id="27350"/>
    <lineage>
        <taxon>Eukaryota</taxon>
        <taxon>Fungi</taxon>
        <taxon>Dikarya</taxon>
        <taxon>Basidiomycota</taxon>
        <taxon>Pucciniomycotina</taxon>
        <taxon>Pucciniomycetes</taxon>
        <taxon>Pucciniales</taxon>
        <taxon>Pucciniaceae</taxon>
        <taxon>Puccinia</taxon>
    </lineage>
</organism>
<reference evidence="3 4" key="1">
    <citation type="submission" date="2017-12" db="EMBL/GenBank/DDBJ databases">
        <title>Gene loss provides genomic basis for host adaptation in cereal stripe rust fungi.</title>
        <authorList>
            <person name="Xia C."/>
        </authorList>
    </citation>
    <scope>NUCLEOTIDE SEQUENCE [LARGE SCALE GENOMIC DNA]</scope>
    <source>
        <strain evidence="3 4">93TX-2</strain>
    </source>
</reference>
<dbReference type="OrthoDB" id="407298at2759"/>
<dbReference type="EMBL" id="PKSM01000081">
    <property type="protein sequence ID" value="POW16222.1"/>
    <property type="molecule type" value="Genomic_DNA"/>
</dbReference>
<reference evidence="4" key="2">
    <citation type="journal article" date="2018" name="BMC Genomics">
        <title>Genomic insights into host adaptation between the wheat stripe rust pathogen (Puccinia striiformis f. sp. tritici) and the barley stripe rust pathogen (Puccinia striiformis f. sp. hordei).</title>
        <authorList>
            <person name="Xia C."/>
            <person name="Wang M."/>
            <person name="Yin C."/>
            <person name="Cornejo O.E."/>
            <person name="Hulbert S.H."/>
            <person name="Chen X."/>
        </authorList>
    </citation>
    <scope>NUCLEOTIDE SEQUENCE [LARGE SCALE GENOMIC DNA]</scope>
    <source>
        <strain evidence="4">93TX-2</strain>
    </source>
</reference>